<dbReference type="EMBL" id="JACGWN010000008">
    <property type="protein sequence ID" value="KAL0439036.1"/>
    <property type="molecule type" value="Genomic_DNA"/>
</dbReference>
<dbReference type="AlphaFoldDB" id="A0AAW2WE78"/>
<organism evidence="2">
    <name type="scientific">Sesamum latifolium</name>
    <dbReference type="NCBI Taxonomy" id="2727402"/>
    <lineage>
        <taxon>Eukaryota</taxon>
        <taxon>Viridiplantae</taxon>
        <taxon>Streptophyta</taxon>
        <taxon>Embryophyta</taxon>
        <taxon>Tracheophyta</taxon>
        <taxon>Spermatophyta</taxon>
        <taxon>Magnoliopsida</taxon>
        <taxon>eudicotyledons</taxon>
        <taxon>Gunneridae</taxon>
        <taxon>Pentapetalae</taxon>
        <taxon>asterids</taxon>
        <taxon>lamiids</taxon>
        <taxon>Lamiales</taxon>
        <taxon>Pedaliaceae</taxon>
        <taxon>Sesamum</taxon>
    </lineage>
</organism>
<evidence type="ECO:0000313" key="2">
    <source>
        <dbReference type="EMBL" id="KAL0439036.1"/>
    </source>
</evidence>
<evidence type="ECO:0000259" key="1">
    <source>
        <dbReference type="Pfam" id="PF13952"/>
    </source>
</evidence>
<feature type="domain" description="DUF4216" evidence="1">
    <location>
        <begin position="222"/>
        <end position="280"/>
    </location>
</feature>
<accession>A0AAW2WE78</accession>
<dbReference type="InterPro" id="IPR025312">
    <property type="entry name" value="DUF4216"/>
</dbReference>
<gene>
    <name evidence="2" type="ORF">Slati_2386600</name>
</gene>
<proteinExistence type="predicted"/>
<dbReference type="PANTHER" id="PTHR48258:SF4">
    <property type="entry name" value="DUF4216 DOMAIN-CONTAINING PROTEIN"/>
    <property type="match status" value="1"/>
</dbReference>
<dbReference type="Pfam" id="PF13952">
    <property type="entry name" value="DUF4216"/>
    <property type="match status" value="1"/>
</dbReference>
<sequence length="280" mass="33351">MPKANYTLTREQKRMICEWITRLKFSNGYASNLARCVDMKELRLHGMKSHDCHVFMQKLIPIAFREMLPQYVWTALIKVLCKHNRPSRNDDLAMNNTRIQQSIFNFPGRALYVYRLFFNELYEHYDFEDPIIEELVATQFKDWFKYYVKDEINYTGNKLLKLHYWGPTTEVTTFPCYFVNGYYFHTERHSVGKSTFNCGVCVKSSSYTDTDSDFYGILEEVIQLDYPVIPNMQIVLFKCRWVGLVRGVKVHPRYHLVDVNFKKVYRKNEPFIMAQQAVQV</sequence>
<name>A0AAW2WE78_9LAMI</name>
<comment type="caution">
    <text evidence="2">The sequence shown here is derived from an EMBL/GenBank/DDBJ whole genome shotgun (WGS) entry which is preliminary data.</text>
</comment>
<reference evidence="2" key="1">
    <citation type="submission" date="2020-06" db="EMBL/GenBank/DDBJ databases">
        <authorList>
            <person name="Li T."/>
            <person name="Hu X."/>
            <person name="Zhang T."/>
            <person name="Song X."/>
            <person name="Zhang H."/>
            <person name="Dai N."/>
            <person name="Sheng W."/>
            <person name="Hou X."/>
            <person name="Wei L."/>
        </authorList>
    </citation>
    <scope>NUCLEOTIDE SEQUENCE</scope>
    <source>
        <strain evidence="2">KEN1</strain>
        <tissue evidence="2">Leaf</tissue>
    </source>
</reference>
<protein>
    <recommendedName>
        <fullName evidence="1">DUF4216 domain-containing protein</fullName>
    </recommendedName>
</protein>
<reference evidence="2" key="2">
    <citation type="journal article" date="2024" name="Plant">
        <title>Genomic evolution and insights into agronomic trait innovations of Sesamum species.</title>
        <authorList>
            <person name="Miao H."/>
            <person name="Wang L."/>
            <person name="Qu L."/>
            <person name="Liu H."/>
            <person name="Sun Y."/>
            <person name="Le M."/>
            <person name="Wang Q."/>
            <person name="Wei S."/>
            <person name="Zheng Y."/>
            <person name="Lin W."/>
            <person name="Duan Y."/>
            <person name="Cao H."/>
            <person name="Xiong S."/>
            <person name="Wang X."/>
            <person name="Wei L."/>
            <person name="Li C."/>
            <person name="Ma Q."/>
            <person name="Ju M."/>
            <person name="Zhao R."/>
            <person name="Li G."/>
            <person name="Mu C."/>
            <person name="Tian Q."/>
            <person name="Mei H."/>
            <person name="Zhang T."/>
            <person name="Gao T."/>
            <person name="Zhang H."/>
        </authorList>
    </citation>
    <scope>NUCLEOTIDE SEQUENCE</scope>
    <source>
        <strain evidence="2">KEN1</strain>
    </source>
</reference>
<dbReference type="PANTHER" id="PTHR48258">
    <property type="entry name" value="DUF4218 DOMAIN-CONTAINING PROTEIN-RELATED"/>
    <property type="match status" value="1"/>
</dbReference>